<sequence length="224" mass="25343">MKKLLSNSIGEKLKLKISGKKAVTGILIDIGSDILVLFDGKDYLYIPTAHVHDMHVLETDEITINPPNESPNFEHQDSLSLRKILNSSKGMFIEIYTSGNQALHGYVTSIMNNYFVFYSPVYKTMLISLYHLKWLIPYVSDLRPYGLGNEKLPLIPANISLARSLEVQIEKMAGELIIINLGEYYQAIGKVASLENNFIELVTAKQDNIFINMQHVKTIHFANK</sequence>
<accession>A0AA46SJK0</accession>
<dbReference type="Proteomes" id="UP001163104">
    <property type="component" value="Chromosome"/>
</dbReference>
<reference evidence="1" key="1">
    <citation type="submission" date="2022-10" db="EMBL/GenBank/DDBJ databases">
        <title>Mechanism of multi-heavy metal repair in Cytobacillus Firmus M7.</title>
        <authorList>
            <person name="Li X."/>
            <person name="Yu C."/>
        </authorList>
    </citation>
    <scope>NUCLEOTIDE SEQUENCE</scope>
    <source>
        <strain evidence="1">M7</strain>
    </source>
</reference>
<gene>
    <name evidence="1" type="ORF">OD459_04240</name>
</gene>
<dbReference type="EMBL" id="CP107027">
    <property type="protein sequence ID" value="UYG96247.1"/>
    <property type="molecule type" value="Genomic_DNA"/>
</dbReference>
<protein>
    <submittedName>
        <fullName evidence="1">DUF2642 domain-containing protein</fullName>
    </submittedName>
</protein>
<dbReference type="RefSeq" id="WP_048008905.1">
    <property type="nucleotide sequence ID" value="NZ_CP107027.1"/>
</dbReference>
<proteinExistence type="predicted"/>
<dbReference type="AlphaFoldDB" id="A0AA46SJK0"/>
<evidence type="ECO:0000313" key="1">
    <source>
        <dbReference type="EMBL" id="UYG96247.1"/>
    </source>
</evidence>
<organism evidence="1 2">
    <name type="scientific">Cytobacillus firmus</name>
    <name type="common">Bacillus firmus</name>
    <dbReference type="NCBI Taxonomy" id="1399"/>
    <lineage>
        <taxon>Bacteria</taxon>
        <taxon>Bacillati</taxon>
        <taxon>Bacillota</taxon>
        <taxon>Bacilli</taxon>
        <taxon>Bacillales</taxon>
        <taxon>Bacillaceae</taxon>
        <taxon>Cytobacillus</taxon>
    </lineage>
</organism>
<name>A0AA46SJK0_CYTFI</name>
<evidence type="ECO:0000313" key="2">
    <source>
        <dbReference type="Proteomes" id="UP001163104"/>
    </source>
</evidence>